<dbReference type="Proteomes" id="UP001321749">
    <property type="component" value="Unassembled WGS sequence"/>
</dbReference>
<keyword evidence="2 6" id="KW-0812">Transmembrane</keyword>
<evidence type="ECO:0000256" key="5">
    <source>
        <dbReference type="SAM" id="MobiDB-lite"/>
    </source>
</evidence>
<feature type="transmembrane region" description="Helical" evidence="6">
    <location>
        <begin position="231"/>
        <end position="251"/>
    </location>
</feature>
<dbReference type="InterPro" id="IPR011701">
    <property type="entry name" value="MFS"/>
</dbReference>
<dbReference type="Pfam" id="PF07690">
    <property type="entry name" value="MFS_1"/>
    <property type="match status" value="1"/>
</dbReference>
<evidence type="ECO:0000256" key="1">
    <source>
        <dbReference type="ARBA" id="ARBA00004141"/>
    </source>
</evidence>
<evidence type="ECO:0000313" key="8">
    <source>
        <dbReference type="EMBL" id="KAK4464857.1"/>
    </source>
</evidence>
<feature type="transmembrane region" description="Helical" evidence="6">
    <location>
        <begin position="202"/>
        <end position="225"/>
    </location>
</feature>
<evidence type="ECO:0000313" key="9">
    <source>
        <dbReference type="Proteomes" id="UP001321749"/>
    </source>
</evidence>
<feature type="transmembrane region" description="Helical" evidence="6">
    <location>
        <begin position="420"/>
        <end position="441"/>
    </location>
</feature>
<dbReference type="InterPro" id="IPR020846">
    <property type="entry name" value="MFS_dom"/>
</dbReference>
<dbReference type="PANTHER" id="PTHR23502">
    <property type="entry name" value="MAJOR FACILITATOR SUPERFAMILY"/>
    <property type="match status" value="1"/>
</dbReference>
<feature type="domain" description="Major facilitator superfamily (MFS) profile" evidence="7">
    <location>
        <begin position="64"/>
        <end position="540"/>
    </location>
</feature>
<name>A0AAV9HZ91_9PEZI</name>
<keyword evidence="9" id="KW-1185">Reference proteome</keyword>
<dbReference type="AlphaFoldDB" id="A0AAV9HZ91"/>
<feature type="transmembrane region" description="Helical" evidence="6">
    <location>
        <begin position="172"/>
        <end position="195"/>
    </location>
</feature>
<feature type="transmembrane region" description="Helical" evidence="6">
    <location>
        <begin position="109"/>
        <end position="131"/>
    </location>
</feature>
<evidence type="ECO:0000256" key="3">
    <source>
        <dbReference type="ARBA" id="ARBA00022989"/>
    </source>
</evidence>
<feature type="transmembrane region" description="Helical" evidence="6">
    <location>
        <begin position="514"/>
        <end position="535"/>
    </location>
</feature>
<accession>A0AAV9HZ91</accession>
<feature type="transmembrane region" description="Helical" evidence="6">
    <location>
        <begin position="143"/>
        <end position="160"/>
    </location>
</feature>
<feature type="transmembrane region" description="Helical" evidence="6">
    <location>
        <begin position="447"/>
        <end position="471"/>
    </location>
</feature>
<sequence>MGQDNIAAPLAADHEVARVEKQRKRTLGNVRLRHHETNEIILIPTPSSDPNDPLNWPQWYKYYMATVICLAMMVCNFVAAGPSIAMVNITMDFFKGVHPGKNPKAFVDAVAKVSYFFTTCALLQGVGNFFWIPVANKYGRRPTYVISYAIYFASAIWLSFEHSYGGFLVGRIIMGFGAGAAETVAPITIADIFFLHERGTVMALYSSFLAVGIALGLIISGLITIHHHWRVIFQVASALVGVVLLIAFFFFPETAYRREVQQSDDEAGSVSDRGAGVGEKSAAVSSTSDLERSSSRAAGSSPTKTTPYLQTLKIFRSKPLTSENFFKLAFRPLGLIFLPPILWAALVEAATIGFLVAMTSNVEIAFEKAYHFKSWQVGLCFISAIVGCLLGIPVGGKFGDVVADYFTKRNGGVRDPEMRLPAMIPAMITSPLALVLFGVAIQRGMHWIVPTISIALLNFAIVQGTNVALVYVIDAYRPVAGEVTLAVMGFKSLFGFLLSFYTNTWVSEAGYQSAYGVMAAISAAVLLGWIPLYFWGKKIRHASWSWPVVSHIHWNDDREVGE</sequence>
<dbReference type="InterPro" id="IPR036259">
    <property type="entry name" value="MFS_trans_sf"/>
</dbReference>
<dbReference type="PROSITE" id="PS50850">
    <property type="entry name" value="MFS"/>
    <property type="match status" value="1"/>
</dbReference>
<feature type="region of interest" description="Disordered" evidence="5">
    <location>
        <begin position="262"/>
        <end position="304"/>
    </location>
</feature>
<feature type="transmembrane region" description="Helical" evidence="6">
    <location>
        <begin position="62"/>
        <end position="89"/>
    </location>
</feature>
<evidence type="ECO:0000256" key="2">
    <source>
        <dbReference type="ARBA" id="ARBA00022692"/>
    </source>
</evidence>
<reference evidence="8" key="1">
    <citation type="journal article" date="2023" name="Mol. Phylogenet. Evol.">
        <title>Genome-scale phylogeny and comparative genomics of the fungal order Sordariales.</title>
        <authorList>
            <person name="Hensen N."/>
            <person name="Bonometti L."/>
            <person name="Westerberg I."/>
            <person name="Brannstrom I.O."/>
            <person name="Guillou S."/>
            <person name="Cros-Aarteil S."/>
            <person name="Calhoun S."/>
            <person name="Haridas S."/>
            <person name="Kuo A."/>
            <person name="Mondo S."/>
            <person name="Pangilinan J."/>
            <person name="Riley R."/>
            <person name="LaButti K."/>
            <person name="Andreopoulos B."/>
            <person name="Lipzen A."/>
            <person name="Chen C."/>
            <person name="Yan M."/>
            <person name="Daum C."/>
            <person name="Ng V."/>
            <person name="Clum A."/>
            <person name="Steindorff A."/>
            <person name="Ohm R.A."/>
            <person name="Martin F."/>
            <person name="Silar P."/>
            <person name="Natvig D.O."/>
            <person name="Lalanne C."/>
            <person name="Gautier V."/>
            <person name="Ament-Velasquez S.L."/>
            <person name="Kruys A."/>
            <person name="Hutchinson M.I."/>
            <person name="Powell A.J."/>
            <person name="Barry K."/>
            <person name="Miller A.N."/>
            <person name="Grigoriev I.V."/>
            <person name="Debuchy R."/>
            <person name="Gladieux P."/>
            <person name="Hiltunen Thoren M."/>
            <person name="Johannesson H."/>
        </authorList>
    </citation>
    <scope>NUCLEOTIDE SEQUENCE</scope>
    <source>
        <strain evidence="8">PSN324</strain>
    </source>
</reference>
<dbReference type="EMBL" id="MU864944">
    <property type="protein sequence ID" value="KAK4464857.1"/>
    <property type="molecule type" value="Genomic_DNA"/>
</dbReference>
<dbReference type="Gene3D" id="1.20.1250.20">
    <property type="entry name" value="MFS general substrate transporter like domains"/>
    <property type="match status" value="1"/>
</dbReference>
<comment type="subcellular location">
    <subcellularLocation>
        <location evidence="1">Membrane</location>
        <topology evidence="1">Multi-pass membrane protein</topology>
    </subcellularLocation>
</comment>
<keyword evidence="4 6" id="KW-0472">Membrane</keyword>
<gene>
    <name evidence="8" type="ORF">QBC42DRAFT_336653</name>
</gene>
<evidence type="ECO:0000259" key="7">
    <source>
        <dbReference type="PROSITE" id="PS50850"/>
    </source>
</evidence>
<comment type="caution">
    <text evidence="8">The sequence shown here is derived from an EMBL/GenBank/DDBJ whole genome shotgun (WGS) entry which is preliminary data.</text>
</comment>
<keyword evidence="3 6" id="KW-1133">Transmembrane helix</keyword>
<protein>
    <submittedName>
        <fullName evidence="8">Transporter</fullName>
    </submittedName>
</protein>
<dbReference type="GO" id="GO:0022857">
    <property type="term" value="F:transmembrane transporter activity"/>
    <property type="evidence" value="ECO:0007669"/>
    <property type="project" value="InterPro"/>
</dbReference>
<dbReference type="PANTHER" id="PTHR23502:SF34">
    <property type="entry name" value="PROTEIN HOL1"/>
    <property type="match status" value="1"/>
</dbReference>
<reference evidence="8" key="2">
    <citation type="submission" date="2023-06" db="EMBL/GenBank/DDBJ databases">
        <authorList>
            <consortium name="Lawrence Berkeley National Laboratory"/>
            <person name="Mondo S.J."/>
            <person name="Hensen N."/>
            <person name="Bonometti L."/>
            <person name="Westerberg I."/>
            <person name="Brannstrom I.O."/>
            <person name="Guillou S."/>
            <person name="Cros-Aarteil S."/>
            <person name="Calhoun S."/>
            <person name="Haridas S."/>
            <person name="Kuo A."/>
            <person name="Pangilinan J."/>
            <person name="Riley R."/>
            <person name="Labutti K."/>
            <person name="Andreopoulos B."/>
            <person name="Lipzen A."/>
            <person name="Chen C."/>
            <person name="Yanf M."/>
            <person name="Daum C."/>
            <person name="Ng V."/>
            <person name="Clum A."/>
            <person name="Steindorff A."/>
            <person name="Ohm R."/>
            <person name="Martin F."/>
            <person name="Silar P."/>
            <person name="Natvig D."/>
            <person name="Lalanne C."/>
            <person name="Gautier V."/>
            <person name="Ament-Velasquez S.L."/>
            <person name="Kruys A."/>
            <person name="Hutchinson M.I."/>
            <person name="Powell A.J."/>
            <person name="Barry K."/>
            <person name="Miller A.N."/>
            <person name="Grigoriev I.V."/>
            <person name="Debuchy R."/>
            <person name="Gladieux P."/>
            <person name="Thoren M.H."/>
            <person name="Johannesson H."/>
        </authorList>
    </citation>
    <scope>NUCLEOTIDE SEQUENCE</scope>
    <source>
        <strain evidence="8">PSN324</strain>
    </source>
</reference>
<feature type="transmembrane region" description="Helical" evidence="6">
    <location>
        <begin position="333"/>
        <end position="355"/>
    </location>
</feature>
<evidence type="ECO:0000256" key="6">
    <source>
        <dbReference type="SAM" id="Phobius"/>
    </source>
</evidence>
<dbReference type="GO" id="GO:0005886">
    <property type="term" value="C:plasma membrane"/>
    <property type="evidence" value="ECO:0007669"/>
    <property type="project" value="TreeGrafter"/>
</dbReference>
<organism evidence="8 9">
    <name type="scientific">Cladorrhinum samala</name>
    <dbReference type="NCBI Taxonomy" id="585594"/>
    <lineage>
        <taxon>Eukaryota</taxon>
        <taxon>Fungi</taxon>
        <taxon>Dikarya</taxon>
        <taxon>Ascomycota</taxon>
        <taxon>Pezizomycotina</taxon>
        <taxon>Sordariomycetes</taxon>
        <taxon>Sordariomycetidae</taxon>
        <taxon>Sordariales</taxon>
        <taxon>Podosporaceae</taxon>
        <taxon>Cladorrhinum</taxon>
    </lineage>
</organism>
<feature type="transmembrane region" description="Helical" evidence="6">
    <location>
        <begin position="375"/>
        <end position="399"/>
    </location>
</feature>
<evidence type="ECO:0000256" key="4">
    <source>
        <dbReference type="ARBA" id="ARBA00023136"/>
    </source>
</evidence>
<feature type="transmembrane region" description="Helical" evidence="6">
    <location>
        <begin position="483"/>
        <end position="502"/>
    </location>
</feature>
<proteinExistence type="predicted"/>
<dbReference type="SUPFAM" id="SSF103473">
    <property type="entry name" value="MFS general substrate transporter"/>
    <property type="match status" value="1"/>
</dbReference>